<reference evidence="9 10" key="1">
    <citation type="journal article" date="2015" name="Geomicrobiol. J.">
        <title>Caldisalinibacter kiritimatiensis gen. nov., sp. nov., a moderately thermohalophilic thiosulfate-reducing bacterium from a hypersaline microbial mat.</title>
        <authorList>
            <person name="Ben Hania W."/>
            <person name="Joseph M."/>
            <person name="Fiebig A."/>
            <person name="Bunk B."/>
            <person name="Klenk H.-P."/>
            <person name="Fardeau M.-L."/>
            <person name="Spring S."/>
        </authorList>
    </citation>
    <scope>NUCLEOTIDE SEQUENCE [LARGE SCALE GENOMIC DNA]</scope>
    <source>
        <strain evidence="9 10">L21-TH-D2</strain>
    </source>
</reference>
<protein>
    <recommendedName>
        <fullName evidence="5">Exodeoxyribonuclease 7 large subunit</fullName>
        <ecNumber evidence="5">3.1.11.6</ecNumber>
    </recommendedName>
    <alternativeName>
        <fullName evidence="5">Exodeoxyribonuclease VII large subunit</fullName>
        <shortName evidence="5">Exonuclease VII large subunit</shortName>
    </alternativeName>
</protein>
<evidence type="ECO:0000259" key="8">
    <source>
        <dbReference type="Pfam" id="PF13742"/>
    </source>
</evidence>
<dbReference type="GO" id="GO:0009318">
    <property type="term" value="C:exodeoxyribonuclease VII complex"/>
    <property type="evidence" value="ECO:0007669"/>
    <property type="project" value="UniProtKB-UniRule"/>
</dbReference>
<comment type="caution">
    <text evidence="9">The sequence shown here is derived from an EMBL/GenBank/DDBJ whole genome shotgun (WGS) entry which is preliminary data.</text>
</comment>
<dbReference type="Proteomes" id="UP000013378">
    <property type="component" value="Unassembled WGS sequence"/>
</dbReference>
<dbReference type="RefSeq" id="WP_006306745.1">
    <property type="nucleotide sequence ID" value="NZ_ARZA01000033.1"/>
</dbReference>
<comment type="subunit">
    <text evidence="5">Heterooligomer composed of large and small subunits.</text>
</comment>
<sequence>MELKPLKVSEVNRYIKRVLTSDPILHNIRVEGEISNFKHHYSGHMYFSLKDNDSKLNCIMFNNSCKNLSFTPEDGMSVVAIGYISVYERNGNYQLYVTEMTTKGIGDLFIEFEKLKKKLEEEGLFDENKKKPIPKFPKKIGVVTSSKGAAVKDIVTVVKRRLPSAEIIIYPVLVQGPRASEDICKGLEHFNSRNDIDVVITGRGGGSIEELWAFNEENVARTIHKMKIPVVSAVGHETDFTIADFVSDLRAPTPSAAGELSVPSKSEVNSKLNELFNRLYNSYSENLNKNRSKIALLKVKLEYNNPIDKINQKKQTLDILFKELIKNNNYLLEKYKNKVEMLEEKLYTLSPVSIIERGYTLTLNKDGHVIKSINELKKNEVVNIKFIDGTAKMKVVSLDLEKEEENNLNERKEC</sequence>
<feature type="domain" description="Exonuclease VII large subunit C-terminal" evidence="7">
    <location>
        <begin position="124"/>
        <end position="325"/>
    </location>
</feature>
<keyword evidence="10" id="KW-1185">Reference proteome</keyword>
<name>R1AYF6_9FIRM</name>
<evidence type="ECO:0000259" key="7">
    <source>
        <dbReference type="Pfam" id="PF02601"/>
    </source>
</evidence>
<dbReference type="Pfam" id="PF13742">
    <property type="entry name" value="tRNA_anti_2"/>
    <property type="match status" value="1"/>
</dbReference>
<dbReference type="EMBL" id="ARZA01000033">
    <property type="protein sequence ID" value="EOD01727.1"/>
    <property type="molecule type" value="Genomic_DNA"/>
</dbReference>
<keyword evidence="2 5" id="KW-0540">Nuclease</keyword>
<evidence type="ECO:0000256" key="1">
    <source>
        <dbReference type="ARBA" id="ARBA00022490"/>
    </source>
</evidence>
<comment type="function">
    <text evidence="5">Bidirectionally degrades single-stranded DNA into large acid-insoluble oligonucleotides, which are then degraded further into small acid-soluble oligonucleotides.</text>
</comment>
<comment type="similarity">
    <text evidence="5 6">Belongs to the XseA family.</text>
</comment>
<keyword evidence="4 5" id="KW-0269">Exonuclease</keyword>
<evidence type="ECO:0000256" key="5">
    <source>
        <dbReference type="HAMAP-Rule" id="MF_00378"/>
    </source>
</evidence>
<dbReference type="GO" id="GO:0006308">
    <property type="term" value="P:DNA catabolic process"/>
    <property type="evidence" value="ECO:0007669"/>
    <property type="project" value="UniProtKB-UniRule"/>
</dbReference>
<dbReference type="PANTHER" id="PTHR30008">
    <property type="entry name" value="EXODEOXYRIBONUCLEASE 7 LARGE SUBUNIT"/>
    <property type="match status" value="1"/>
</dbReference>
<dbReference type="AlphaFoldDB" id="R1AYF6"/>
<dbReference type="STRING" id="1304284.L21TH_0192"/>
<dbReference type="eggNOG" id="COG1570">
    <property type="taxonomic scope" value="Bacteria"/>
</dbReference>
<evidence type="ECO:0000256" key="2">
    <source>
        <dbReference type="ARBA" id="ARBA00022722"/>
    </source>
</evidence>
<keyword evidence="1 5" id="KW-0963">Cytoplasm</keyword>
<comment type="subcellular location">
    <subcellularLocation>
        <location evidence="5 6">Cytoplasm</location>
    </subcellularLocation>
</comment>
<feature type="domain" description="OB-fold nucleic acid binding" evidence="8">
    <location>
        <begin position="6"/>
        <end position="100"/>
    </location>
</feature>
<dbReference type="CDD" id="cd04489">
    <property type="entry name" value="ExoVII_LU_OBF"/>
    <property type="match status" value="1"/>
</dbReference>
<dbReference type="InterPro" id="IPR003753">
    <property type="entry name" value="Exonuc_VII_L"/>
</dbReference>
<dbReference type="PATRIC" id="fig|1304284.3.peg.186"/>
<evidence type="ECO:0000256" key="3">
    <source>
        <dbReference type="ARBA" id="ARBA00022801"/>
    </source>
</evidence>
<dbReference type="GO" id="GO:0003676">
    <property type="term" value="F:nucleic acid binding"/>
    <property type="evidence" value="ECO:0007669"/>
    <property type="project" value="InterPro"/>
</dbReference>
<comment type="catalytic activity">
    <reaction evidence="5 6">
        <text>Exonucleolytic cleavage in either 5'- to 3'- or 3'- to 5'-direction to yield nucleoside 5'-phosphates.</text>
        <dbReference type="EC" id="3.1.11.6"/>
    </reaction>
</comment>
<organism evidence="9 10">
    <name type="scientific">Caldisalinibacter kiritimatiensis</name>
    <dbReference type="NCBI Taxonomy" id="1304284"/>
    <lineage>
        <taxon>Bacteria</taxon>
        <taxon>Bacillati</taxon>
        <taxon>Bacillota</taxon>
        <taxon>Tissierellia</taxon>
        <taxon>Tissierellales</taxon>
        <taxon>Thermohalobacteraceae</taxon>
        <taxon>Caldisalinibacter</taxon>
    </lineage>
</organism>
<dbReference type="EC" id="3.1.11.6" evidence="5"/>
<dbReference type="GO" id="GO:0008855">
    <property type="term" value="F:exodeoxyribonuclease VII activity"/>
    <property type="evidence" value="ECO:0007669"/>
    <property type="project" value="UniProtKB-UniRule"/>
</dbReference>
<evidence type="ECO:0000313" key="9">
    <source>
        <dbReference type="EMBL" id="EOD01727.1"/>
    </source>
</evidence>
<dbReference type="HAMAP" id="MF_00378">
    <property type="entry name" value="Exonuc_7_L"/>
    <property type="match status" value="1"/>
</dbReference>
<dbReference type="OrthoDB" id="9802795at2"/>
<dbReference type="InterPro" id="IPR020579">
    <property type="entry name" value="Exonuc_VII_lsu_C"/>
</dbReference>
<proteinExistence type="inferred from homology"/>
<dbReference type="NCBIfam" id="TIGR00237">
    <property type="entry name" value="xseA"/>
    <property type="match status" value="1"/>
</dbReference>
<dbReference type="Pfam" id="PF02601">
    <property type="entry name" value="Exonuc_VII_L"/>
    <property type="match status" value="1"/>
</dbReference>
<evidence type="ECO:0000256" key="6">
    <source>
        <dbReference type="RuleBase" id="RU004355"/>
    </source>
</evidence>
<evidence type="ECO:0000313" key="10">
    <source>
        <dbReference type="Proteomes" id="UP000013378"/>
    </source>
</evidence>
<keyword evidence="3 5" id="KW-0378">Hydrolase</keyword>
<gene>
    <name evidence="5" type="primary">xseA</name>
    <name evidence="9" type="ORF">L21TH_0192</name>
</gene>
<dbReference type="InterPro" id="IPR025824">
    <property type="entry name" value="OB-fold_nuc-bd_dom"/>
</dbReference>
<accession>R1AYF6</accession>
<dbReference type="PANTHER" id="PTHR30008:SF0">
    <property type="entry name" value="EXODEOXYRIBONUCLEASE 7 LARGE SUBUNIT"/>
    <property type="match status" value="1"/>
</dbReference>
<dbReference type="GO" id="GO:0005737">
    <property type="term" value="C:cytoplasm"/>
    <property type="evidence" value="ECO:0007669"/>
    <property type="project" value="UniProtKB-SubCell"/>
</dbReference>
<evidence type="ECO:0000256" key="4">
    <source>
        <dbReference type="ARBA" id="ARBA00022839"/>
    </source>
</evidence>